<accession>A0A0G1ACZ9</accession>
<dbReference type="Proteomes" id="UP000034160">
    <property type="component" value="Unassembled WGS sequence"/>
</dbReference>
<evidence type="ECO:0000313" key="1">
    <source>
        <dbReference type="EMBL" id="KKS31991.1"/>
    </source>
</evidence>
<proteinExistence type="predicted"/>
<dbReference type="AlphaFoldDB" id="A0A0G1ACZ9"/>
<dbReference type="Gene3D" id="1.10.3210.10">
    <property type="entry name" value="Hypothetical protein af1432"/>
    <property type="match status" value="1"/>
</dbReference>
<reference evidence="1 2" key="1">
    <citation type="journal article" date="2015" name="Nature">
        <title>rRNA introns, odd ribosomes, and small enigmatic genomes across a large radiation of phyla.</title>
        <authorList>
            <person name="Brown C.T."/>
            <person name="Hug L.A."/>
            <person name="Thomas B.C."/>
            <person name="Sharon I."/>
            <person name="Castelle C.J."/>
            <person name="Singh A."/>
            <person name="Wilkins M.J."/>
            <person name="Williams K.H."/>
            <person name="Banfield J.F."/>
        </authorList>
    </citation>
    <scope>NUCLEOTIDE SEQUENCE [LARGE SCALE GENOMIC DNA]</scope>
</reference>
<evidence type="ECO:0000313" key="2">
    <source>
        <dbReference type="Proteomes" id="UP000034160"/>
    </source>
</evidence>
<dbReference type="CDD" id="cd00077">
    <property type="entry name" value="HDc"/>
    <property type="match status" value="1"/>
</dbReference>
<protein>
    <recommendedName>
        <fullName evidence="3">HD domain-containing protein</fullName>
    </recommendedName>
</protein>
<gene>
    <name evidence="1" type="ORF">UU93_C0012G0010</name>
</gene>
<comment type="caution">
    <text evidence="1">The sequence shown here is derived from an EMBL/GenBank/DDBJ whole genome shotgun (WGS) entry which is preliminary data.</text>
</comment>
<organism evidence="1 2">
    <name type="scientific">Candidatus Amesbacteria bacterium GW2011_GWA2_42_12</name>
    <dbReference type="NCBI Taxonomy" id="1618356"/>
    <lineage>
        <taxon>Bacteria</taxon>
        <taxon>Candidatus Amesiibacteriota</taxon>
    </lineage>
</organism>
<dbReference type="InterPro" id="IPR003607">
    <property type="entry name" value="HD/PDEase_dom"/>
</dbReference>
<name>A0A0G1ACZ9_9BACT</name>
<dbReference type="EMBL" id="LCCN01000012">
    <property type="protein sequence ID" value="KKS31991.1"/>
    <property type="molecule type" value="Genomic_DNA"/>
</dbReference>
<dbReference type="SUPFAM" id="SSF109604">
    <property type="entry name" value="HD-domain/PDEase-like"/>
    <property type="match status" value="1"/>
</dbReference>
<evidence type="ECO:0008006" key="3">
    <source>
        <dbReference type="Google" id="ProtNLM"/>
    </source>
</evidence>
<dbReference type="STRING" id="1618356.UU93_C0012G0010"/>
<sequence>MIGQKVGFREYTDPFSGRSLKESDPLLDWVNDWRVLRMFSVGQLGLSREAPERNHWTRGQHSLSVAFLGMAIAESAGLSVDDQLKAFVKGLYHDPHPAGGDGMKLALGISEADVAHDYWFTGAPLLRFKRRCRDMGWNWEEMKGEIMDMICRKDTSVTGRLVHGPDKGVADADFIGYTIADLAFGSDYQGINRGPRSCEGVKNIGDCEVSKDLIALSLGLELSWLGTESGSKKSRRNYSFSLGDFNPIGRMVWNEKNNTWVFTDPEVMHHLVTASTFLHLSLYFHPEVQGPEFMLKKGIKKLGIAEELGEIAMESDDGDLVEALRGSELGYWLTSEAHQGWSYKEINPHEKERAGEYRFTVLKFNLRLDTPVLVNGKIVPFREARQDSVFLTEAAYIRSEREMLLVDENWSVRPEQLIKTGDV</sequence>